<dbReference type="InterPro" id="IPR036236">
    <property type="entry name" value="Znf_C2H2_sf"/>
</dbReference>
<evidence type="ECO:0000256" key="2">
    <source>
        <dbReference type="ARBA" id="ARBA00022737"/>
    </source>
</evidence>
<organism evidence="10 11">
    <name type="scientific">Sarocladium strictum</name>
    <name type="common">Black bundle disease fungus</name>
    <name type="synonym">Acremonium strictum</name>
    <dbReference type="NCBI Taxonomy" id="5046"/>
    <lineage>
        <taxon>Eukaryota</taxon>
        <taxon>Fungi</taxon>
        <taxon>Dikarya</taxon>
        <taxon>Ascomycota</taxon>
        <taxon>Pezizomycotina</taxon>
        <taxon>Sordariomycetes</taxon>
        <taxon>Hypocreomycetidae</taxon>
        <taxon>Hypocreales</taxon>
        <taxon>Sarocladiaceae</taxon>
        <taxon>Sarocladium</taxon>
    </lineage>
</organism>
<proteinExistence type="predicted"/>
<keyword evidence="1" id="KW-0479">Metal-binding</keyword>
<feature type="domain" description="C2H2-type" evidence="9">
    <location>
        <begin position="273"/>
        <end position="302"/>
    </location>
</feature>
<feature type="compositionally biased region" description="Low complexity" evidence="8">
    <location>
        <begin position="1"/>
        <end position="17"/>
    </location>
</feature>
<dbReference type="SUPFAM" id="SSF57667">
    <property type="entry name" value="beta-beta-alpha zinc fingers"/>
    <property type="match status" value="2"/>
</dbReference>
<dbReference type="AlphaFoldDB" id="A0AA39GN31"/>
<feature type="domain" description="C2H2-type" evidence="9">
    <location>
        <begin position="336"/>
        <end position="363"/>
    </location>
</feature>
<evidence type="ECO:0000313" key="10">
    <source>
        <dbReference type="EMBL" id="KAK0390056.1"/>
    </source>
</evidence>
<feature type="region of interest" description="Disordered" evidence="8">
    <location>
        <begin position="224"/>
        <end position="270"/>
    </location>
</feature>
<evidence type="ECO:0000256" key="1">
    <source>
        <dbReference type="ARBA" id="ARBA00022723"/>
    </source>
</evidence>
<feature type="compositionally biased region" description="Low complexity" evidence="8">
    <location>
        <begin position="230"/>
        <end position="243"/>
    </location>
</feature>
<dbReference type="SMART" id="SM00355">
    <property type="entry name" value="ZnF_C2H2"/>
    <property type="match status" value="3"/>
</dbReference>
<evidence type="ECO:0000256" key="8">
    <source>
        <dbReference type="SAM" id="MobiDB-lite"/>
    </source>
</evidence>
<evidence type="ECO:0000256" key="6">
    <source>
        <dbReference type="ARBA" id="ARBA00023163"/>
    </source>
</evidence>
<dbReference type="PROSITE" id="PS50157">
    <property type="entry name" value="ZINC_FINGER_C2H2_2"/>
    <property type="match status" value="3"/>
</dbReference>
<reference evidence="10" key="1">
    <citation type="submission" date="2022-10" db="EMBL/GenBank/DDBJ databases">
        <title>Determination and structural analysis of whole genome sequence of Sarocladium strictum F4-1.</title>
        <authorList>
            <person name="Hu L."/>
            <person name="Jiang Y."/>
        </authorList>
    </citation>
    <scope>NUCLEOTIDE SEQUENCE</scope>
    <source>
        <strain evidence="10">F4-1</strain>
    </source>
</reference>
<name>A0AA39GN31_SARSR</name>
<dbReference type="PANTHER" id="PTHR23235">
    <property type="entry name" value="KRUEPPEL-LIKE TRANSCRIPTION FACTOR"/>
    <property type="match status" value="1"/>
</dbReference>
<dbReference type="Gene3D" id="3.30.160.60">
    <property type="entry name" value="Classic Zinc Finger"/>
    <property type="match status" value="3"/>
</dbReference>
<dbReference type="PANTHER" id="PTHR23235:SF120">
    <property type="entry name" value="KRUPPEL-LIKE FACTOR 15"/>
    <property type="match status" value="1"/>
</dbReference>
<keyword evidence="6" id="KW-0804">Transcription</keyword>
<comment type="caution">
    <text evidence="10">The sequence shown here is derived from an EMBL/GenBank/DDBJ whole genome shotgun (WGS) entry which is preliminary data.</text>
</comment>
<feature type="compositionally biased region" description="Polar residues" evidence="8">
    <location>
        <begin position="389"/>
        <end position="399"/>
    </location>
</feature>
<feature type="region of interest" description="Disordered" evidence="8">
    <location>
        <begin position="110"/>
        <end position="161"/>
    </location>
</feature>
<keyword evidence="11" id="KW-1185">Reference proteome</keyword>
<keyword evidence="2" id="KW-0677">Repeat</keyword>
<evidence type="ECO:0000313" key="11">
    <source>
        <dbReference type="Proteomes" id="UP001175261"/>
    </source>
</evidence>
<evidence type="ECO:0000256" key="3">
    <source>
        <dbReference type="ARBA" id="ARBA00022771"/>
    </source>
</evidence>
<dbReference type="InterPro" id="IPR013087">
    <property type="entry name" value="Znf_C2H2_type"/>
</dbReference>
<keyword evidence="5" id="KW-0805">Transcription regulation</keyword>
<evidence type="ECO:0000259" key="9">
    <source>
        <dbReference type="PROSITE" id="PS50157"/>
    </source>
</evidence>
<feature type="region of interest" description="Disordered" evidence="8">
    <location>
        <begin position="373"/>
        <end position="433"/>
    </location>
</feature>
<dbReference type="Proteomes" id="UP001175261">
    <property type="component" value="Unassembled WGS sequence"/>
</dbReference>
<keyword evidence="4" id="KW-0862">Zinc</keyword>
<dbReference type="EMBL" id="JAPDFR010000002">
    <property type="protein sequence ID" value="KAK0390056.1"/>
    <property type="molecule type" value="Genomic_DNA"/>
</dbReference>
<feature type="compositionally biased region" description="Basic residues" evidence="8">
    <location>
        <begin position="249"/>
        <end position="266"/>
    </location>
</feature>
<evidence type="ECO:0000256" key="4">
    <source>
        <dbReference type="ARBA" id="ARBA00022833"/>
    </source>
</evidence>
<evidence type="ECO:0000256" key="7">
    <source>
        <dbReference type="PROSITE-ProRule" id="PRU00042"/>
    </source>
</evidence>
<feature type="compositionally biased region" description="Low complexity" evidence="8">
    <location>
        <begin position="401"/>
        <end position="414"/>
    </location>
</feature>
<dbReference type="FunFam" id="3.30.160.60:FF:000032">
    <property type="entry name" value="Krueppel-like factor 4"/>
    <property type="match status" value="1"/>
</dbReference>
<evidence type="ECO:0000256" key="5">
    <source>
        <dbReference type="ARBA" id="ARBA00023015"/>
    </source>
</evidence>
<sequence>MDLTPPSLTTSPVSPRLKGFDSPPLSTSVLEGASKIAASYPSPDLLDYPFKTVSPYLSNESLPVPQDVWNSPDSMVSHSNVAMAPSLGHVLPGNDYDSFSNYDPNLTDPSFPLGENYTAPPASSPGGSNILRTSTPVSRPASAATPSKPMEPGSAFNYLPDHSLPPSKLNSLSAYGQPFAINHLTSSGVPSLAFPQSDSTFSHGSQSFFHSSSVSLWPTDDLHQLHEPDTATTPTSAPSMTPTQDSVRIIRKSASRQQRRSPRKHTTREEANFQCTVKGCGKFFSRSYNFKSHMDTHDEKREYPFPCPLDGCTKKFVRKTDLQRHHQSVHMKERNHKCDFCGRLFARKDTLRRHMEDGCSKRFDLGTMDLRAEGNGLGSGKRQHPGKASSVTPSQTSISRAAAPAAMTNLPAGSSLGGAAGASEPSGRWAGAR</sequence>
<accession>A0AA39GN31</accession>
<gene>
    <name evidence="10" type="ORF">NLU13_3629</name>
</gene>
<dbReference type="GO" id="GO:0000981">
    <property type="term" value="F:DNA-binding transcription factor activity, RNA polymerase II-specific"/>
    <property type="evidence" value="ECO:0007669"/>
    <property type="project" value="TreeGrafter"/>
</dbReference>
<protein>
    <recommendedName>
        <fullName evidence="9">C2H2-type domain-containing protein</fullName>
    </recommendedName>
</protein>
<dbReference type="GO" id="GO:0008270">
    <property type="term" value="F:zinc ion binding"/>
    <property type="evidence" value="ECO:0007669"/>
    <property type="project" value="UniProtKB-KW"/>
</dbReference>
<dbReference type="PROSITE" id="PS00028">
    <property type="entry name" value="ZINC_FINGER_C2H2_1"/>
    <property type="match status" value="2"/>
</dbReference>
<dbReference type="GO" id="GO:0000978">
    <property type="term" value="F:RNA polymerase II cis-regulatory region sequence-specific DNA binding"/>
    <property type="evidence" value="ECO:0007669"/>
    <property type="project" value="TreeGrafter"/>
</dbReference>
<feature type="region of interest" description="Disordered" evidence="8">
    <location>
        <begin position="1"/>
        <end position="23"/>
    </location>
</feature>
<keyword evidence="3 7" id="KW-0863">Zinc-finger</keyword>
<feature type="domain" description="C2H2-type" evidence="9">
    <location>
        <begin position="305"/>
        <end position="335"/>
    </location>
</feature>
<dbReference type="Pfam" id="PF00096">
    <property type="entry name" value="zf-C2H2"/>
    <property type="match status" value="3"/>
</dbReference>
<feature type="compositionally biased region" description="Polar residues" evidence="8">
    <location>
        <begin position="125"/>
        <end position="137"/>
    </location>
</feature>